<feature type="region of interest" description="Disordered" evidence="1">
    <location>
        <begin position="25"/>
        <end position="81"/>
    </location>
</feature>
<evidence type="ECO:0000256" key="2">
    <source>
        <dbReference type="SAM" id="SignalP"/>
    </source>
</evidence>
<keyword evidence="2" id="KW-0732">Signal</keyword>
<dbReference type="RefSeq" id="WP_184454740.1">
    <property type="nucleotide sequence ID" value="NZ_JACHMK010000002.1"/>
</dbReference>
<keyword evidence="4" id="KW-1185">Reference proteome</keyword>
<proteinExistence type="predicted"/>
<feature type="compositionally biased region" description="Low complexity" evidence="1">
    <location>
        <begin position="34"/>
        <end position="52"/>
    </location>
</feature>
<evidence type="ECO:0000256" key="1">
    <source>
        <dbReference type="SAM" id="MobiDB-lite"/>
    </source>
</evidence>
<evidence type="ECO:0000313" key="3">
    <source>
        <dbReference type="EMBL" id="MBB6335783.1"/>
    </source>
</evidence>
<dbReference type="AlphaFoldDB" id="A0A923IYR1"/>
<protein>
    <recommendedName>
        <fullName evidence="5">Lipoprotein</fullName>
    </recommendedName>
</protein>
<feature type="signal peptide" evidence="2">
    <location>
        <begin position="1"/>
        <end position="19"/>
    </location>
</feature>
<comment type="caution">
    <text evidence="3">The sequence shown here is derived from an EMBL/GenBank/DDBJ whole genome shotgun (WGS) entry which is preliminary data.</text>
</comment>
<dbReference type="Proteomes" id="UP000617426">
    <property type="component" value="Unassembled WGS sequence"/>
</dbReference>
<organism evidence="3 4">
    <name type="scientific">Schaalia hyovaginalis</name>
    <dbReference type="NCBI Taxonomy" id="29316"/>
    <lineage>
        <taxon>Bacteria</taxon>
        <taxon>Bacillati</taxon>
        <taxon>Actinomycetota</taxon>
        <taxon>Actinomycetes</taxon>
        <taxon>Actinomycetales</taxon>
        <taxon>Actinomycetaceae</taxon>
        <taxon>Schaalia</taxon>
    </lineage>
</organism>
<evidence type="ECO:0008006" key="5">
    <source>
        <dbReference type="Google" id="ProtNLM"/>
    </source>
</evidence>
<gene>
    <name evidence="3" type="ORF">HD592_002412</name>
</gene>
<feature type="chain" id="PRO_5039026983" description="Lipoprotein" evidence="2">
    <location>
        <begin position="20"/>
        <end position="218"/>
    </location>
</feature>
<reference evidence="3" key="1">
    <citation type="submission" date="2020-08" db="EMBL/GenBank/DDBJ databases">
        <title>Sequencing the genomes of 1000 actinobacteria strains.</title>
        <authorList>
            <person name="Klenk H.-P."/>
        </authorList>
    </citation>
    <scope>NUCLEOTIDE SEQUENCE</scope>
    <source>
        <strain evidence="3">DSM 10695</strain>
    </source>
</reference>
<accession>A0A923IYR1</accession>
<dbReference type="PROSITE" id="PS51257">
    <property type="entry name" value="PROKAR_LIPOPROTEIN"/>
    <property type="match status" value="1"/>
</dbReference>
<sequence>MRRTHRRAAALVIGTITLAAVTGCAHGPADDTPESTPAQTSATSTPATPSPTIGQAPDGTPIPGGKPTWLTSLPDPATVDRTDPEAVIRAYVTTAATWDTTVDKTSAYATQRAAIYLTDALRQAATDYDPDTANGQAQFTQAAQHDSYTTVTIRKITEEGLDSDQDGDVHRIVHYLVKTTTRDGSNAPDDVAWDAWVTATQENDQWAITAMQTQATQS</sequence>
<evidence type="ECO:0000313" key="4">
    <source>
        <dbReference type="Proteomes" id="UP000617426"/>
    </source>
</evidence>
<dbReference type="EMBL" id="JACHMK010000002">
    <property type="protein sequence ID" value="MBB6335783.1"/>
    <property type="molecule type" value="Genomic_DNA"/>
</dbReference>
<name>A0A923IYR1_9ACTO</name>